<accession>A0ABW3I3Q4</accession>
<proteinExistence type="predicted"/>
<dbReference type="EMBL" id="JBHTJM010000009">
    <property type="protein sequence ID" value="MFD0964491.1"/>
    <property type="molecule type" value="Genomic_DNA"/>
</dbReference>
<sequence length="240" mass="27954">MNSIIEQKKNTFLNRQIEPSWFISSSISFPFKEFNIGLEARYTSRYKYHSSALYWQQKQITPNDLLITSTGEYHQQATIQHSSLNAISEINIYTLNFSNQSTMKFRIGLGSGLSLYQVKASIPYAFLHLKFKKELGLEDHYILGPGSVKSEKSNSFAFNYQIYGSIKLRFKKTFSLSIGFRINNLGHFIMMKRPIGKEEFFAINANYTNNNNNTQEKLSLNTTNNKQYIISKELFLRFYF</sequence>
<dbReference type="Proteomes" id="UP001596997">
    <property type="component" value="Unassembled WGS sequence"/>
</dbReference>
<name>A0ABW3I3Q4_9FLAO</name>
<evidence type="ECO:0000313" key="1">
    <source>
        <dbReference type="EMBL" id="MFD0964491.1"/>
    </source>
</evidence>
<evidence type="ECO:0008006" key="3">
    <source>
        <dbReference type="Google" id="ProtNLM"/>
    </source>
</evidence>
<evidence type="ECO:0000313" key="2">
    <source>
        <dbReference type="Proteomes" id="UP001596997"/>
    </source>
</evidence>
<keyword evidence="2" id="KW-1185">Reference proteome</keyword>
<organism evidence="1 2">
    <name type="scientific">Pseudofulvibacter geojedonensis</name>
    <dbReference type="NCBI Taxonomy" id="1123758"/>
    <lineage>
        <taxon>Bacteria</taxon>
        <taxon>Pseudomonadati</taxon>
        <taxon>Bacteroidota</taxon>
        <taxon>Flavobacteriia</taxon>
        <taxon>Flavobacteriales</taxon>
        <taxon>Flavobacteriaceae</taxon>
        <taxon>Pseudofulvibacter</taxon>
    </lineage>
</organism>
<gene>
    <name evidence="1" type="ORF">ACFQ1O_10795</name>
</gene>
<comment type="caution">
    <text evidence="1">The sequence shown here is derived from an EMBL/GenBank/DDBJ whole genome shotgun (WGS) entry which is preliminary data.</text>
</comment>
<protein>
    <recommendedName>
        <fullName evidence="3">Outer membrane protein beta-barrel domain-containing protein</fullName>
    </recommendedName>
</protein>
<dbReference type="RefSeq" id="WP_377716036.1">
    <property type="nucleotide sequence ID" value="NZ_JBHTJM010000009.1"/>
</dbReference>
<reference evidence="2" key="1">
    <citation type="journal article" date="2019" name="Int. J. Syst. Evol. Microbiol.">
        <title>The Global Catalogue of Microorganisms (GCM) 10K type strain sequencing project: providing services to taxonomists for standard genome sequencing and annotation.</title>
        <authorList>
            <consortium name="The Broad Institute Genomics Platform"/>
            <consortium name="The Broad Institute Genome Sequencing Center for Infectious Disease"/>
            <person name="Wu L."/>
            <person name="Ma J."/>
        </authorList>
    </citation>
    <scope>NUCLEOTIDE SEQUENCE [LARGE SCALE GENOMIC DNA]</scope>
    <source>
        <strain evidence="2">CCUG 62114</strain>
    </source>
</reference>